<evidence type="ECO:0000313" key="2">
    <source>
        <dbReference type="Proteomes" id="UP001056610"/>
    </source>
</evidence>
<accession>A0ABY4QGN3</accession>
<proteinExistence type="predicted"/>
<keyword evidence="2" id="KW-1185">Reference proteome</keyword>
<evidence type="ECO:0000313" key="1">
    <source>
        <dbReference type="EMBL" id="UQX09647.1"/>
    </source>
</evidence>
<reference evidence="1" key="1">
    <citation type="submission" date="2022-05" db="EMBL/GenBank/DDBJ databases">
        <title>A methanotrophic Mycobacterium dominates a cave microbial ecosystem.</title>
        <authorList>
            <person name="Van Spanning R.J.M."/>
            <person name="Guan Q."/>
            <person name="Melkonian C."/>
            <person name="Gallant J."/>
            <person name="Polerecky L."/>
            <person name="Flot J.-F."/>
            <person name="Brandt B.W."/>
            <person name="Braster M."/>
            <person name="Iturbe Espinoza P."/>
            <person name="Aerts J."/>
            <person name="Meima-Franke M."/>
            <person name="Piersma S.R."/>
            <person name="Bunduc C."/>
            <person name="Ummels R."/>
            <person name="Pain A."/>
            <person name="Fleming E.J."/>
            <person name="van der Wel N."/>
            <person name="Gherman V.D."/>
            <person name="Sarbu S.M."/>
            <person name="Bodelier P.L.E."/>
            <person name="Bitter W."/>
        </authorList>
    </citation>
    <scope>NUCLEOTIDE SEQUENCE</scope>
    <source>
        <strain evidence="1">Sulfur Cave</strain>
    </source>
</reference>
<dbReference type="EMBL" id="CP097320">
    <property type="protein sequence ID" value="UQX09647.1"/>
    <property type="molecule type" value="Genomic_DNA"/>
</dbReference>
<dbReference type="Proteomes" id="UP001056610">
    <property type="component" value="Chromosome"/>
</dbReference>
<dbReference type="RefSeq" id="WP_219070845.1">
    <property type="nucleotide sequence ID" value="NZ_CAJUXY010000128.1"/>
</dbReference>
<organism evidence="1 2">
    <name type="scientific">Candidatus Mycobacterium methanotrophicum</name>
    <dbReference type="NCBI Taxonomy" id="2943498"/>
    <lineage>
        <taxon>Bacteria</taxon>
        <taxon>Bacillati</taxon>
        <taxon>Actinomycetota</taxon>
        <taxon>Actinomycetes</taxon>
        <taxon>Mycobacteriales</taxon>
        <taxon>Mycobacteriaceae</taxon>
        <taxon>Mycobacterium</taxon>
    </lineage>
</organism>
<protein>
    <submittedName>
        <fullName evidence="1">Uncharacterized protein</fullName>
    </submittedName>
</protein>
<gene>
    <name evidence="1" type="ORF">M5I08_15005</name>
</gene>
<name>A0ABY4QGN3_9MYCO</name>
<sequence length="78" mass="8594">MADDLAWFTLLPQPVQAALLVNPGAALPSSQSARLPRLYRATYGTADLATEAWTLRPRYAEQLYLVKRAAGRAGTTYR</sequence>